<keyword evidence="3" id="KW-0804">Transcription</keyword>
<comment type="caution">
    <text evidence="5">The sequence shown here is derived from an EMBL/GenBank/DDBJ whole genome shotgun (WGS) entry which is preliminary data.</text>
</comment>
<dbReference type="SUPFAM" id="SSF46785">
    <property type="entry name" value="Winged helix' DNA-binding domain"/>
    <property type="match status" value="1"/>
</dbReference>
<dbReference type="PANTHER" id="PTHR43537:SF45">
    <property type="entry name" value="GNTR FAMILY REGULATORY PROTEIN"/>
    <property type="match status" value="1"/>
</dbReference>
<gene>
    <name evidence="5" type="ORF">OO014_16435</name>
</gene>
<dbReference type="SMART" id="SM00345">
    <property type="entry name" value="HTH_GNTR"/>
    <property type="match status" value="1"/>
</dbReference>
<dbReference type="PANTHER" id="PTHR43537">
    <property type="entry name" value="TRANSCRIPTIONAL REGULATOR, GNTR FAMILY"/>
    <property type="match status" value="1"/>
</dbReference>
<dbReference type="InterPro" id="IPR011711">
    <property type="entry name" value="GntR_C"/>
</dbReference>
<dbReference type="RefSeq" id="WP_272463406.1">
    <property type="nucleotide sequence ID" value="NZ_JAPFQL010000087.1"/>
</dbReference>
<dbReference type="InterPro" id="IPR008920">
    <property type="entry name" value="TF_FadR/GntR_C"/>
</dbReference>
<dbReference type="EMBL" id="JAPFQL010000087">
    <property type="protein sequence ID" value="MDC5698842.1"/>
    <property type="molecule type" value="Genomic_DNA"/>
</dbReference>
<keyword evidence="1" id="KW-0805">Transcription regulation</keyword>
<dbReference type="InterPro" id="IPR000524">
    <property type="entry name" value="Tscrpt_reg_HTH_GntR"/>
</dbReference>
<feature type="domain" description="HTH gntR-type" evidence="4">
    <location>
        <begin position="1"/>
        <end position="66"/>
    </location>
</feature>
<dbReference type="Proteomes" id="UP001150259">
    <property type="component" value="Unassembled WGS sequence"/>
</dbReference>
<proteinExistence type="predicted"/>
<evidence type="ECO:0000256" key="3">
    <source>
        <dbReference type="ARBA" id="ARBA00023163"/>
    </source>
</evidence>
<dbReference type="InterPro" id="IPR036388">
    <property type="entry name" value="WH-like_DNA-bd_sf"/>
</dbReference>
<evidence type="ECO:0000313" key="5">
    <source>
        <dbReference type="EMBL" id="MDC5698842.1"/>
    </source>
</evidence>
<dbReference type="SMART" id="SM00895">
    <property type="entry name" value="FCD"/>
    <property type="match status" value="1"/>
</dbReference>
<reference evidence="5 6" key="1">
    <citation type="submission" date="2022-11" db="EMBL/GenBank/DDBJ databases">
        <title>Anaerobic phenanthrene biodegradation by a DNRA strain PheN6.</title>
        <authorList>
            <person name="Zhang Z."/>
        </authorList>
    </citation>
    <scope>NUCLEOTIDE SEQUENCE [LARGE SCALE GENOMIC DNA]</scope>
    <source>
        <strain evidence="5 6">PheN6</strain>
    </source>
</reference>
<name>A0ABT5GKV9_9MICO</name>
<dbReference type="PRINTS" id="PR00035">
    <property type="entry name" value="HTHGNTR"/>
</dbReference>
<sequence>MASLAEQELRAMVLGGDLRSGERINEVALAEQLGISRGPLREAIQRLASDGLLDVVNHRGAFVPTIGEKELTELYELRSALESAAVRLAAGRVTEAQLDSLRSELARTQKVLRSTRNRPYPADIDIHQRFVALAGNEALAAMTRDVHTRITLARTRSGSDPDRARAAYEEHVAILECLEARDAEAAARLMESHLARAQESALRQLASSRSPQG</sequence>
<dbReference type="Pfam" id="PF00392">
    <property type="entry name" value="GntR"/>
    <property type="match status" value="1"/>
</dbReference>
<dbReference type="CDD" id="cd07377">
    <property type="entry name" value="WHTH_GntR"/>
    <property type="match status" value="1"/>
</dbReference>
<dbReference type="PROSITE" id="PS50949">
    <property type="entry name" value="HTH_GNTR"/>
    <property type="match status" value="1"/>
</dbReference>
<keyword evidence="6" id="KW-1185">Reference proteome</keyword>
<dbReference type="SUPFAM" id="SSF48008">
    <property type="entry name" value="GntR ligand-binding domain-like"/>
    <property type="match status" value="1"/>
</dbReference>
<evidence type="ECO:0000256" key="2">
    <source>
        <dbReference type="ARBA" id="ARBA00023125"/>
    </source>
</evidence>
<keyword evidence="2" id="KW-0238">DNA-binding</keyword>
<organism evidence="5 6">
    <name type="scientific">Intrasporangium calvum</name>
    <dbReference type="NCBI Taxonomy" id="53358"/>
    <lineage>
        <taxon>Bacteria</taxon>
        <taxon>Bacillati</taxon>
        <taxon>Actinomycetota</taxon>
        <taxon>Actinomycetes</taxon>
        <taxon>Micrococcales</taxon>
        <taxon>Intrasporangiaceae</taxon>
        <taxon>Intrasporangium</taxon>
    </lineage>
</organism>
<evidence type="ECO:0000259" key="4">
    <source>
        <dbReference type="PROSITE" id="PS50949"/>
    </source>
</evidence>
<dbReference type="Gene3D" id="1.20.120.530">
    <property type="entry name" value="GntR ligand-binding domain-like"/>
    <property type="match status" value="1"/>
</dbReference>
<dbReference type="Gene3D" id="1.10.10.10">
    <property type="entry name" value="Winged helix-like DNA-binding domain superfamily/Winged helix DNA-binding domain"/>
    <property type="match status" value="1"/>
</dbReference>
<evidence type="ECO:0000313" key="6">
    <source>
        <dbReference type="Proteomes" id="UP001150259"/>
    </source>
</evidence>
<dbReference type="InterPro" id="IPR036390">
    <property type="entry name" value="WH_DNA-bd_sf"/>
</dbReference>
<dbReference type="Pfam" id="PF07729">
    <property type="entry name" value="FCD"/>
    <property type="match status" value="1"/>
</dbReference>
<evidence type="ECO:0000256" key="1">
    <source>
        <dbReference type="ARBA" id="ARBA00023015"/>
    </source>
</evidence>
<protein>
    <submittedName>
        <fullName evidence="5">GntR family transcriptional regulator</fullName>
    </submittedName>
</protein>
<accession>A0ABT5GKV9</accession>